<reference evidence="1 2" key="1">
    <citation type="submission" date="2015-09" db="EMBL/GenBank/DDBJ databases">
        <title>Atta colombica WGS genome.</title>
        <authorList>
            <person name="Nygaard S."/>
            <person name="Hu H."/>
            <person name="Boomsma J."/>
            <person name="Zhang G."/>
        </authorList>
    </citation>
    <scope>NUCLEOTIDE SEQUENCE [LARGE SCALE GENOMIC DNA]</scope>
    <source>
        <strain evidence="1">Treedump-2</strain>
        <tissue evidence="1">Whole body</tissue>
    </source>
</reference>
<keyword evidence="2" id="KW-1185">Reference proteome</keyword>
<evidence type="ECO:0000313" key="2">
    <source>
        <dbReference type="Proteomes" id="UP000078540"/>
    </source>
</evidence>
<protein>
    <submittedName>
        <fullName evidence="1">Uncharacterized protein</fullName>
    </submittedName>
</protein>
<evidence type="ECO:0000313" key="1">
    <source>
        <dbReference type="EMBL" id="KYM78512.1"/>
    </source>
</evidence>
<dbReference type="Proteomes" id="UP000078540">
    <property type="component" value="Unassembled WGS sequence"/>
</dbReference>
<proteinExistence type="predicted"/>
<gene>
    <name evidence="1" type="ORF">ALC53_11167</name>
</gene>
<organism evidence="1 2">
    <name type="scientific">Atta colombica</name>
    <dbReference type="NCBI Taxonomy" id="520822"/>
    <lineage>
        <taxon>Eukaryota</taxon>
        <taxon>Metazoa</taxon>
        <taxon>Ecdysozoa</taxon>
        <taxon>Arthropoda</taxon>
        <taxon>Hexapoda</taxon>
        <taxon>Insecta</taxon>
        <taxon>Pterygota</taxon>
        <taxon>Neoptera</taxon>
        <taxon>Endopterygota</taxon>
        <taxon>Hymenoptera</taxon>
        <taxon>Apocrita</taxon>
        <taxon>Aculeata</taxon>
        <taxon>Formicoidea</taxon>
        <taxon>Formicidae</taxon>
        <taxon>Myrmicinae</taxon>
        <taxon>Atta</taxon>
    </lineage>
</organism>
<accession>A0A195B2J3</accession>
<sequence length="95" mass="11268">MVDLRWYHFSRSLRTHADRKNHKKVRCRGMNFTQTILFDKNGIRSCSTPMYDPAIWLADVRLRGNSEEIGMLLEVMHNDNDNDKDDDDIDDDMHI</sequence>
<dbReference type="AlphaFoldDB" id="A0A195B2J3"/>
<name>A0A195B2J3_9HYME</name>
<dbReference type="EMBL" id="KQ976662">
    <property type="protein sequence ID" value="KYM78512.1"/>
    <property type="molecule type" value="Genomic_DNA"/>
</dbReference>